<evidence type="ECO:0000313" key="3">
    <source>
        <dbReference type="EMBL" id="CAB4577950.1"/>
    </source>
</evidence>
<sequence length="186" mass="20183">MQINIDKKTGTLLGVIAALALGIVFLLVGNSSAPMDHSNHGSAMSSDETMFAQMMIPHHEQAVTMSELALKNTTNSDVIALATAIRDAQGPEIKQMQGWLDGKSESHMHDMEMGGMLTEAELKELASLKDAAFDQMFLTSMIAHHEGAIEMASMIKDSTKSEVKTLYENIVTSQSAEIETMKALLK</sequence>
<dbReference type="InterPro" id="IPR005183">
    <property type="entry name" value="DUF305_CopM-like"/>
</dbReference>
<dbReference type="InterPro" id="IPR012347">
    <property type="entry name" value="Ferritin-like"/>
</dbReference>
<dbReference type="PANTHER" id="PTHR36933">
    <property type="entry name" value="SLL0788 PROTEIN"/>
    <property type="match status" value="1"/>
</dbReference>
<accession>A0A6J6EN46</accession>
<dbReference type="Gene3D" id="1.20.1260.10">
    <property type="match status" value="1"/>
</dbReference>
<reference evidence="3" key="1">
    <citation type="submission" date="2020-05" db="EMBL/GenBank/DDBJ databases">
        <authorList>
            <person name="Chiriac C."/>
            <person name="Salcher M."/>
            <person name="Ghai R."/>
            <person name="Kavagutti S V."/>
        </authorList>
    </citation>
    <scope>NUCLEOTIDE SEQUENCE</scope>
</reference>
<keyword evidence="1" id="KW-0812">Transmembrane</keyword>
<dbReference type="Pfam" id="PF03713">
    <property type="entry name" value="DUF305"/>
    <property type="match status" value="1"/>
</dbReference>
<dbReference type="AlphaFoldDB" id="A0A6J6EN46"/>
<protein>
    <submittedName>
        <fullName evidence="3">Unannotated protein</fullName>
    </submittedName>
</protein>
<proteinExistence type="predicted"/>
<evidence type="ECO:0000256" key="1">
    <source>
        <dbReference type="SAM" id="Phobius"/>
    </source>
</evidence>
<organism evidence="3">
    <name type="scientific">freshwater metagenome</name>
    <dbReference type="NCBI Taxonomy" id="449393"/>
    <lineage>
        <taxon>unclassified sequences</taxon>
        <taxon>metagenomes</taxon>
        <taxon>ecological metagenomes</taxon>
    </lineage>
</organism>
<dbReference type="EMBL" id="CAEZTX010000009">
    <property type="protein sequence ID" value="CAB4577950.1"/>
    <property type="molecule type" value="Genomic_DNA"/>
</dbReference>
<name>A0A6J6EN46_9ZZZZ</name>
<feature type="transmembrane region" description="Helical" evidence="1">
    <location>
        <begin position="12"/>
        <end position="29"/>
    </location>
</feature>
<dbReference type="PANTHER" id="PTHR36933:SF1">
    <property type="entry name" value="SLL0788 PROTEIN"/>
    <property type="match status" value="1"/>
</dbReference>
<evidence type="ECO:0000259" key="2">
    <source>
        <dbReference type="Pfam" id="PF03713"/>
    </source>
</evidence>
<gene>
    <name evidence="3" type="ORF">UFOPK1755_00267</name>
</gene>
<keyword evidence="1" id="KW-0472">Membrane</keyword>
<feature type="domain" description="DUF305" evidence="2">
    <location>
        <begin position="48"/>
        <end position="185"/>
    </location>
</feature>
<keyword evidence="1" id="KW-1133">Transmembrane helix</keyword>